<proteinExistence type="predicted"/>
<organism evidence="1 2">
    <name type="scientific">Eiseniibacteriota bacterium</name>
    <dbReference type="NCBI Taxonomy" id="2212470"/>
    <lineage>
        <taxon>Bacteria</taxon>
        <taxon>Candidatus Eiseniibacteriota</taxon>
    </lineage>
</organism>
<dbReference type="InterPro" id="IPR017853">
    <property type="entry name" value="GH"/>
</dbReference>
<reference evidence="1 2" key="1">
    <citation type="submission" date="2020-04" db="EMBL/GenBank/DDBJ databases">
        <title>Metagenomic profiling of ammonia- and methane-oxidizing microorganisms in a Dutch drinking water treatment plant.</title>
        <authorList>
            <person name="Poghosyan L."/>
            <person name="Leucker S."/>
        </authorList>
    </citation>
    <scope>NUCLEOTIDE SEQUENCE [LARGE SCALE GENOMIC DNA]</scope>
    <source>
        <strain evidence="1">S-RSF-IL-03</strain>
    </source>
</reference>
<evidence type="ECO:0000313" key="2">
    <source>
        <dbReference type="Proteomes" id="UP000580839"/>
    </source>
</evidence>
<accession>A0A849STP6</accession>
<evidence type="ECO:0000313" key="1">
    <source>
        <dbReference type="EMBL" id="NOT35465.1"/>
    </source>
</evidence>
<sequence length="287" mass="32000">MITPLWNEIENVPGALNVSNQRLYLQVFRAFGFTSFVNLRPVDTNQRGTPPDLAGLAWDDPTMLARWDVALDSLIELVRETPQIALAVGNEVDGYFSSHLSELPAFIRFYRHSLARLHAALPGIPIGIVTGAPVGNPDAWIGDTLNAYSDIVLYTYYPFDAGTDFQHRLPATFEPDMAQMRSRARALNKPIAFTEIGYASSPACNSSDAAQAEFVRRFKTYFRAVPRSEALFANYFLLTDWSSGTLQILFDYYRFVSPGFAGYLGTLGLRDTLGAPKPAWEAWKGVR</sequence>
<gene>
    <name evidence="1" type="ORF">HOP12_15070</name>
</gene>
<comment type="caution">
    <text evidence="1">The sequence shown here is derived from an EMBL/GenBank/DDBJ whole genome shotgun (WGS) entry which is preliminary data.</text>
</comment>
<dbReference type="AlphaFoldDB" id="A0A849STP6"/>
<protein>
    <recommendedName>
        <fullName evidence="3">Asl1-like glycosyl hydrolase catalytic domain-containing protein</fullName>
    </recommendedName>
</protein>
<dbReference type="EMBL" id="JABFRW010000196">
    <property type="protein sequence ID" value="NOT35465.1"/>
    <property type="molecule type" value="Genomic_DNA"/>
</dbReference>
<dbReference type="SUPFAM" id="SSF51445">
    <property type="entry name" value="(Trans)glycosidases"/>
    <property type="match status" value="1"/>
</dbReference>
<name>A0A849STP6_UNCEI</name>
<dbReference type="Proteomes" id="UP000580839">
    <property type="component" value="Unassembled WGS sequence"/>
</dbReference>
<dbReference type="Gene3D" id="3.20.20.80">
    <property type="entry name" value="Glycosidases"/>
    <property type="match status" value="1"/>
</dbReference>
<evidence type="ECO:0008006" key="3">
    <source>
        <dbReference type="Google" id="ProtNLM"/>
    </source>
</evidence>